<name>A0ABY9FY78_9PSED</name>
<evidence type="ECO:0000313" key="1">
    <source>
        <dbReference type="EMBL" id="WLH08298.1"/>
    </source>
</evidence>
<accession>A0ABY9FY78</accession>
<protein>
    <submittedName>
        <fullName evidence="1">Uncharacterized protein</fullName>
    </submittedName>
</protein>
<dbReference type="RefSeq" id="WP_305389919.1">
    <property type="nucleotide sequence ID" value="NZ_CP117450.1"/>
</dbReference>
<reference evidence="1 2" key="1">
    <citation type="submission" date="2023-02" db="EMBL/GenBank/DDBJ databases">
        <title>Evolution of Hrp T3SS in non-pathogenic Pseudomonas fluorescens.</title>
        <authorList>
            <person name="Liao K."/>
            <person name="Wei H."/>
            <person name="Gu Y."/>
        </authorList>
    </citation>
    <scope>NUCLEOTIDE SEQUENCE [LARGE SCALE GENOMIC DNA]</scope>
    <source>
        <strain evidence="1 2">FP2043</strain>
    </source>
</reference>
<sequence length="92" mass="10775">MTRHVGVDYWYLRYMASSVRTAETMDELLRAKNFFVGYLAASVDFKVIKRAEHDRLFVLLNNARKLRTKELDAFQKKQKPAHVPGPWMKVSS</sequence>
<organism evidence="1 2">
    <name type="scientific">Pseudomonas lurida</name>
    <dbReference type="NCBI Taxonomy" id="244566"/>
    <lineage>
        <taxon>Bacteria</taxon>
        <taxon>Pseudomonadati</taxon>
        <taxon>Pseudomonadota</taxon>
        <taxon>Gammaproteobacteria</taxon>
        <taxon>Pseudomonadales</taxon>
        <taxon>Pseudomonadaceae</taxon>
        <taxon>Pseudomonas</taxon>
    </lineage>
</organism>
<keyword evidence="2" id="KW-1185">Reference proteome</keyword>
<dbReference type="Proteomes" id="UP001236748">
    <property type="component" value="Chromosome"/>
</dbReference>
<proteinExistence type="predicted"/>
<evidence type="ECO:0000313" key="2">
    <source>
        <dbReference type="Proteomes" id="UP001236748"/>
    </source>
</evidence>
<gene>
    <name evidence="1" type="ORF">PSH67_06465</name>
</gene>
<dbReference type="EMBL" id="CP117450">
    <property type="protein sequence ID" value="WLH08298.1"/>
    <property type="molecule type" value="Genomic_DNA"/>
</dbReference>